<dbReference type="GO" id="GO:0003887">
    <property type="term" value="F:DNA-directed DNA polymerase activity"/>
    <property type="evidence" value="ECO:0007669"/>
    <property type="project" value="UniProtKB-EC"/>
</dbReference>
<dbReference type="Pfam" id="PF13976">
    <property type="entry name" value="gag_pre-integrs"/>
    <property type="match status" value="1"/>
</dbReference>
<comment type="catalytic activity">
    <reaction evidence="4">
        <text>DNA(n) + a 2'-deoxyribonucleoside 5'-triphosphate = DNA(n+1) + diphosphate</text>
        <dbReference type="Rhea" id="RHEA:22508"/>
        <dbReference type="Rhea" id="RHEA-COMP:17339"/>
        <dbReference type="Rhea" id="RHEA-COMP:17340"/>
        <dbReference type="ChEBI" id="CHEBI:33019"/>
        <dbReference type="ChEBI" id="CHEBI:61560"/>
        <dbReference type="ChEBI" id="CHEBI:173112"/>
        <dbReference type="EC" id="2.7.7.7"/>
    </reaction>
</comment>
<comment type="catalytic activity">
    <reaction evidence="3">
        <text>DNA(n) + a 2'-deoxyribonucleoside 5'-triphosphate = DNA(n+1) + diphosphate</text>
        <dbReference type="Rhea" id="RHEA:22508"/>
        <dbReference type="Rhea" id="RHEA-COMP:17339"/>
        <dbReference type="Rhea" id="RHEA-COMP:17340"/>
        <dbReference type="ChEBI" id="CHEBI:33019"/>
        <dbReference type="ChEBI" id="CHEBI:61560"/>
        <dbReference type="ChEBI" id="CHEBI:173112"/>
        <dbReference type="EC" id="2.7.7.49"/>
    </reaction>
</comment>
<proteinExistence type="predicted"/>
<dbReference type="GO" id="GO:0003964">
    <property type="term" value="F:RNA-directed DNA polymerase activity"/>
    <property type="evidence" value="ECO:0007669"/>
    <property type="project" value="UniProtKB-EC"/>
</dbReference>
<dbReference type="InterPro" id="IPR001584">
    <property type="entry name" value="Integrase_cat-core"/>
</dbReference>
<evidence type="ECO:0000256" key="4">
    <source>
        <dbReference type="ARBA" id="ARBA00049244"/>
    </source>
</evidence>
<evidence type="ECO:0000259" key="6">
    <source>
        <dbReference type="PROSITE" id="PS50994"/>
    </source>
</evidence>
<dbReference type="InterPro" id="IPR012337">
    <property type="entry name" value="RNaseH-like_sf"/>
</dbReference>
<dbReference type="AlphaFoldDB" id="A0A2N5SQD3"/>
<dbReference type="InterPro" id="IPR025724">
    <property type="entry name" value="GAG-pre-integrase_dom"/>
</dbReference>
<protein>
    <recommendedName>
        <fullName evidence="6">Integrase catalytic domain-containing protein</fullName>
    </recommendedName>
</protein>
<dbReference type="InterPro" id="IPR057670">
    <property type="entry name" value="SH3_retrovirus"/>
</dbReference>
<evidence type="ECO:0000256" key="2">
    <source>
        <dbReference type="ARBA" id="ARBA00022884"/>
    </source>
</evidence>
<dbReference type="GO" id="GO:0015074">
    <property type="term" value="P:DNA integration"/>
    <property type="evidence" value="ECO:0007669"/>
    <property type="project" value="InterPro"/>
</dbReference>
<dbReference type="GO" id="GO:0032196">
    <property type="term" value="P:transposition"/>
    <property type="evidence" value="ECO:0007669"/>
    <property type="project" value="UniProtKB-KW"/>
</dbReference>
<evidence type="ECO:0000313" key="7">
    <source>
        <dbReference type="EMBL" id="PLW15444.1"/>
    </source>
</evidence>
<keyword evidence="2" id="KW-0694">RNA-binding</keyword>
<name>A0A2N5SQD3_9BASI</name>
<feature type="region of interest" description="Disordered" evidence="5">
    <location>
        <begin position="382"/>
        <end position="414"/>
    </location>
</feature>
<evidence type="ECO:0000256" key="5">
    <source>
        <dbReference type="SAM" id="MobiDB-lite"/>
    </source>
</evidence>
<dbReference type="Gene3D" id="3.30.420.10">
    <property type="entry name" value="Ribonuclease H-like superfamily/Ribonuclease H"/>
    <property type="match status" value="2"/>
</dbReference>
<keyword evidence="1" id="KW-0815">Transposition</keyword>
<feature type="compositionally biased region" description="Basic and acidic residues" evidence="5">
    <location>
        <begin position="468"/>
        <end position="482"/>
    </location>
</feature>
<evidence type="ECO:0000313" key="8">
    <source>
        <dbReference type="Proteomes" id="UP000235392"/>
    </source>
</evidence>
<feature type="compositionally biased region" description="Low complexity" evidence="5">
    <location>
        <begin position="528"/>
        <end position="538"/>
    </location>
</feature>
<evidence type="ECO:0000256" key="3">
    <source>
        <dbReference type="ARBA" id="ARBA00048173"/>
    </source>
</evidence>
<gene>
    <name evidence="7" type="ORF">PCASD_20365</name>
</gene>
<accession>A0A2N5SQD3</accession>
<feature type="domain" description="Integrase catalytic" evidence="6">
    <location>
        <begin position="123"/>
        <end position="232"/>
    </location>
</feature>
<reference evidence="7 8" key="1">
    <citation type="submission" date="2017-11" db="EMBL/GenBank/DDBJ databases">
        <title>De novo assembly and phasing of dikaryotic genomes from two isolates of Puccinia coronata f. sp. avenae, the causal agent of oat crown rust.</title>
        <authorList>
            <person name="Miller M.E."/>
            <person name="Zhang Y."/>
            <person name="Omidvar V."/>
            <person name="Sperschneider J."/>
            <person name="Schwessinger B."/>
            <person name="Raley C."/>
            <person name="Palmer J.M."/>
            <person name="Garnica D."/>
            <person name="Upadhyaya N."/>
            <person name="Rathjen J."/>
            <person name="Taylor J.M."/>
            <person name="Park R.F."/>
            <person name="Dodds P.N."/>
            <person name="Hirsch C.D."/>
            <person name="Kianian S.F."/>
            <person name="Figueroa M."/>
        </authorList>
    </citation>
    <scope>NUCLEOTIDE SEQUENCE [LARGE SCALE GENOMIC DNA]</scope>
    <source>
        <strain evidence="7">12SD80</strain>
    </source>
</reference>
<dbReference type="GO" id="GO:0005634">
    <property type="term" value="C:nucleus"/>
    <property type="evidence" value="ECO:0007669"/>
    <property type="project" value="UniProtKB-ARBA"/>
</dbReference>
<dbReference type="PANTHER" id="PTHR42648">
    <property type="entry name" value="TRANSPOSASE, PUTATIVE-RELATED"/>
    <property type="match status" value="1"/>
</dbReference>
<organism evidence="7 8">
    <name type="scientific">Puccinia coronata f. sp. avenae</name>
    <dbReference type="NCBI Taxonomy" id="200324"/>
    <lineage>
        <taxon>Eukaryota</taxon>
        <taxon>Fungi</taxon>
        <taxon>Dikarya</taxon>
        <taxon>Basidiomycota</taxon>
        <taxon>Pucciniomycotina</taxon>
        <taxon>Pucciniomycetes</taxon>
        <taxon>Pucciniales</taxon>
        <taxon>Pucciniaceae</taxon>
        <taxon>Puccinia</taxon>
    </lineage>
</organism>
<dbReference type="InterPro" id="IPR036397">
    <property type="entry name" value="RNaseH_sf"/>
</dbReference>
<feature type="compositionally biased region" description="Polar residues" evidence="5">
    <location>
        <begin position="518"/>
        <end position="527"/>
    </location>
</feature>
<dbReference type="SUPFAM" id="SSF53098">
    <property type="entry name" value="Ribonuclease H-like"/>
    <property type="match status" value="1"/>
</dbReference>
<dbReference type="PROSITE" id="PS50994">
    <property type="entry name" value="INTEGRASE"/>
    <property type="match status" value="1"/>
</dbReference>
<sequence>MEVTLNARHTLLVDTTGNLFRVKNVLLPTQNAFSTVSRTQNSTHVWHCRLGHSSIAQMKVALRNQSIENKGDTCATCMRGKMTKLPFKGHFDQTNDLLEVVHRDLVGPISPATNGGFCYFLTLVDQHSGYIDITLLKEKSEATAAIVAYKTLYKKQTGIIHNVAPPYTPENNGLAERANCTVIEMTRCLMLQENLAGKWWGEAAITAVNTINTFPSLAKSRSAPMLLFRKIEPNLQVFQPFGCRAWALMPKANHGEKFEAISWEGTLIGYANDLSTYHILRHEDKKIIKSRNVRFKEACFPHHAALNRSQYSFTLAKDQMPLYRKALDLHSYMAIQLSPDPKSHHHAMKGTDGLKWREVELKEISSGAQTAVFDRWSHRHCPTKAPAAGSDRPVQSVPGTGRTGPAGTGRTNLSDHAIRQSLATLGLAAPEDSNPASSPKARCNPACQIFSTGHQTAKRKYTQMTGDDAAHHNDAGSKERTESGISRTTCRKDTIAKTGRTAAKAQDGTEASRVPHGQRSTSLINCLSDSRSSIAARISDTHAGTHAPESTKQKASR</sequence>
<dbReference type="PANTHER" id="PTHR42648:SF28">
    <property type="entry name" value="TRANSPOSON-ENCODED PROTEIN WITH RIBONUCLEASE H-LIKE AND RETROVIRUS ZINC FINGER-LIKE DOMAINS"/>
    <property type="match status" value="1"/>
</dbReference>
<feature type="region of interest" description="Disordered" evidence="5">
    <location>
        <begin position="460"/>
        <end position="557"/>
    </location>
</feature>
<dbReference type="GO" id="GO:0003723">
    <property type="term" value="F:RNA binding"/>
    <property type="evidence" value="ECO:0007669"/>
    <property type="project" value="UniProtKB-KW"/>
</dbReference>
<comment type="caution">
    <text evidence="7">The sequence shown here is derived from an EMBL/GenBank/DDBJ whole genome shotgun (WGS) entry which is preliminary data.</text>
</comment>
<dbReference type="InterPro" id="IPR039537">
    <property type="entry name" value="Retrotran_Ty1/copia-like"/>
</dbReference>
<dbReference type="EMBL" id="PGCI01000797">
    <property type="protein sequence ID" value="PLW15444.1"/>
    <property type="molecule type" value="Genomic_DNA"/>
</dbReference>
<dbReference type="Proteomes" id="UP000235392">
    <property type="component" value="Unassembled WGS sequence"/>
</dbReference>
<evidence type="ECO:0000256" key="1">
    <source>
        <dbReference type="ARBA" id="ARBA00022578"/>
    </source>
</evidence>
<dbReference type="Pfam" id="PF25597">
    <property type="entry name" value="SH3_retrovirus"/>
    <property type="match status" value="1"/>
</dbReference>